<dbReference type="EMBL" id="KN822993">
    <property type="protein sequence ID" value="KIO28563.1"/>
    <property type="molecule type" value="Genomic_DNA"/>
</dbReference>
<dbReference type="GO" id="GO:0034755">
    <property type="term" value="P:iron ion transmembrane transport"/>
    <property type="evidence" value="ECO:0007669"/>
    <property type="project" value="TreeGrafter"/>
</dbReference>
<evidence type="ECO:0000256" key="5">
    <source>
        <dbReference type="SAM" id="SignalP"/>
    </source>
</evidence>
<evidence type="ECO:0000256" key="3">
    <source>
        <dbReference type="ARBA" id="ARBA00022989"/>
    </source>
</evidence>
<dbReference type="PANTHER" id="PTHR11706">
    <property type="entry name" value="SOLUTE CARRIER PROTEIN FAMILY 11 MEMBER"/>
    <property type="match status" value="1"/>
</dbReference>
<dbReference type="PANTHER" id="PTHR11706:SF101">
    <property type="entry name" value="MANGANESE TRANSPORTER SMF1"/>
    <property type="match status" value="1"/>
</dbReference>
<protein>
    <recommendedName>
        <fullName evidence="8">ABC transmembrane type-1 domain-containing protein</fullName>
    </recommendedName>
</protein>
<feature type="non-terminal residue" evidence="6">
    <location>
        <position position="1"/>
    </location>
</feature>
<keyword evidence="5" id="KW-0732">Signal</keyword>
<evidence type="ECO:0000313" key="7">
    <source>
        <dbReference type="Proteomes" id="UP000054248"/>
    </source>
</evidence>
<feature type="signal peptide" evidence="5">
    <location>
        <begin position="1"/>
        <end position="18"/>
    </location>
</feature>
<sequence length="54" mass="5806">GSAFLFTFALLCAGQGASKTATLAGQVVSEGFLRWKLSPFLRRLVTRLISMTVS</sequence>
<keyword evidence="4" id="KW-0472">Membrane</keyword>
<dbReference type="PRINTS" id="PR00447">
    <property type="entry name" value="NATRESASSCMP"/>
</dbReference>
<accession>A0A0C3L413</accession>
<reference evidence="6 7" key="1">
    <citation type="submission" date="2014-04" db="EMBL/GenBank/DDBJ databases">
        <authorList>
            <consortium name="DOE Joint Genome Institute"/>
            <person name="Kuo A."/>
            <person name="Girlanda M."/>
            <person name="Perotto S."/>
            <person name="Kohler A."/>
            <person name="Nagy L.G."/>
            <person name="Floudas D."/>
            <person name="Copeland A."/>
            <person name="Barry K.W."/>
            <person name="Cichocki N."/>
            <person name="Veneault-Fourrey C."/>
            <person name="LaButti K."/>
            <person name="Lindquist E.A."/>
            <person name="Lipzen A."/>
            <person name="Lundell T."/>
            <person name="Morin E."/>
            <person name="Murat C."/>
            <person name="Sun H."/>
            <person name="Tunlid A."/>
            <person name="Henrissat B."/>
            <person name="Grigoriev I.V."/>
            <person name="Hibbett D.S."/>
            <person name="Martin F."/>
            <person name="Nordberg H.P."/>
            <person name="Cantor M.N."/>
            <person name="Hua S.X."/>
        </authorList>
    </citation>
    <scope>NUCLEOTIDE SEQUENCE [LARGE SCALE GENOMIC DNA]</scope>
    <source>
        <strain evidence="6 7">MUT 4182</strain>
    </source>
</reference>
<dbReference type="Pfam" id="PF01566">
    <property type="entry name" value="Nramp"/>
    <property type="match status" value="1"/>
</dbReference>
<feature type="chain" id="PRO_5002166524" description="ABC transmembrane type-1 domain-containing protein" evidence="5">
    <location>
        <begin position="19"/>
        <end position="54"/>
    </location>
</feature>
<keyword evidence="3" id="KW-1133">Transmembrane helix</keyword>
<evidence type="ECO:0000256" key="4">
    <source>
        <dbReference type="ARBA" id="ARBA00023136"/>
    </source>
</evidence>
<dbReference type="InterPro" id="IPR001046">
    <property type="entry name" value="NRAMP_fam"/>
</dbReference>
<dbReference type="AlphaFoldDB" id="A0A0C3L413"/>
<evidence type="ECO:0000313" key="6">
    <source>
        <dbReference type="EMBL" id="KIO28563.1"/>
    </source>
</evidence>
<gene>
    <name evidence="6" type="ORF">M407DRAFT_39940</name>
</gene>
<reference evidence="7" key="2">
    <citation type="submission" date="2015-01" db="EMBL/GenBank/DDBJ databases">
        <title>Evolutionary Origins and Diversification of the Mycorrhizal Mutualists.</title>
        <authorList>
            <consortium name="DOE Joint Genome Institute"/>
            <consortium name="Mycorrhizal Genomics Consortium"/>
            <person name="Kohler A."/>
            <person name="Kuo A."/>
            <person name="Nagy L.G."/>
            <person name="Floudas D."/>
            <person name="Copeland A."/>
            <person name="Barry K.W."/>
            <person name="Cichocki N."/>
            <person name="Veneault-Fourrey C."/>
            <person name="LaButti K."/>
            <person name="Lindquist E.A."/>
            <person name="Lipzen A."/>
            <person name="Lundell T."/>
            <person name="Morin E."/>
            <person name="Murat C."/>
            <person name="Riley R."/>
            <person name="Ohm R."/>
            <person name="Sun H."/>
            <person name="Tunlid A."/>
            <person name="Henrissat B."/>
            <person name="Grigoriev I.V."/>
            <person name="Hibbett D.S."/>
            <person name="Martin F."/>
        </authorList>
    </citation>
    <scope>NUCLEOTIDE SEQUENCE [LARGE SCALE GENOMIC DNA]</scope>
    <source>
        <strain evidence="7">MUT 4182</strain>
    </source>
</reference>
<proteinExistence type="predicted"/>
<dbReference type="GO" id="GO:0005886">
    <property type="term" value="C:plasma membrane"/>
    <property type="evidence" value="ECO:0007669"/>
    <property type="project" value="TreeGrafter"/>
</dbReference>
<keyword evidence="2" id="KW-0812">Transmembrane</keyword>
<dbReference type="GO" id="GO:0030026">
    <property type="term" value="P:intracellular manganese ion homeostasis"/>
    <property type="evidence" value="ECO:0007669"/>
    <property type="project" value="TreeGrafter"/>
</dbReference>
<keyword evidence="7" id="KW-1185">Reference proteome</keyword>
<name>A0A0C3L413_9AGAM</name>
<dbReference type="GO" id="GO:0015086">
    <property type="term" value="F:cadmium ion transmembrane transporter activity"/>
    <property type="evidence" value="ECO:0007669"/>
    <property type="project" value="TreeGrafter"/>
</dbReference>
<dbReference type="Proteomes" id="UP000054248">
    <property type="component" value="Unassembled WGS sequence"/>
</dbReference>
<comment type="subcellular location">
    <subcellularLocation>
        <location evidence="1">Membrane</location>
        <topology evidence="1">Multi-pass membrane protein</topology>
    </subcellularLocation>
</comment>
<evidence type="ECO:0000256" key="1">
    <source>
        <dbReference type="ARBA" id="ARBA00004141"/>
    </source>
</evidence>
<dbReference type="HOGENOM" id="CLU_3056314_0_0_1"/>
<dbReference type="GO" id="GO:0005384">
    <property type="term" value="F:manganese ion transmembrane transporter activity"/>
    <property type="evidence" value="ECO:0007669"/>
    <property type="project" value="TreeGrafter"/>
</dbReference>
<dbReference type="STRING" id="1051891.A0A0C3L413"/>
<dbReference type="OrthoDB" id="409173at2759"/>
<organism evidence="6 7">
    <name type="scientific">Tulasnella calospora MUT 4182</name>
    <dbReference type="NCBI Taxonomy" id="1051891"/>
    <lineage>
        <taxon>Eukaryota</taxon>
        <taxon>Fungi</taxon>
        <taxon>Dikarya</taxon>
        <taxon>Basidiomycota</taxon>
        <taxon>Agaricomycotina</taxon>
        <taxon>Agaricomycetes</taxon>
        <taxon>Cantharellales</taxon>
        <taxon>Tulasnellaceae</taxon>
        <taxon>Tulasnella</taxon>
    </lineage>
</organism>
<evidence type="ECO:0008006" key="8">
    <source>
        <dbReference type="Google" id="ProtNLM"/>
    </source>
</evidence>
<evidence type="ECO:0000256" key="2">
    <source>
        <dbReference type="ARBA" id="ARBA00022692"/>
    </source>
</evidence>
<feature type="non-terminal residue" evidence="6">
    <location>
        <position position="54"/>
    </location>
</feature>